<dbReference type="InterPro" id="IPR053173">
    <property type="entry name" value="SAM-binding_MTase"/>
</dbReference>
<organism evidence="3 4">
    <name type="scientific">Pomacea canaliculata</name>
    <name type="common">Golden apple snail</name>
    <dbReference type="NCBI Taxonomy" id="400727"/>
    <lineage>
        <taxon>Eukaryota</taxon>
        <taxon>Metazoa</taxon>
        <taxon>Spiralia</taxon>
        <taxon>Lophotrochozoa</taxon>
        <taxon>Mollusca</taxon>
        <taxon>Gastropoda</taxon>
        <taxon>Caenogastropoda</taxon>
        <taxon>Architaenioglossa</taxon>
        <taxon>Ampullarioidea</taxon>
        <taxon>Ampullariidae</taxon>
        <taxon>Pomacea</taxon>
    </lineage>
</organism>
<dbReference type="SUPFAM" id="SSF53335">
    <property type="entry name" value="S-adenosyl-L-methionine-dependent methyltransferases"/>
    <property type="match status" value="1"/>
</dbReference>
<dbReference type="EMBL" id="PZQS01000009">
    <property type="protein sequence ID" value="PVD24133.1"/>
    <property type="molecule type" value="Genomic_DNA"/>
</dbReference>
<dbReference type="OrthoDB" id="506498at2759"/>
<dbReference type="AlphaFoldDB" id="A0A2T7NSL3"/>
<dbReference type="InterPro" id="IPR029063">
    <property type="entry name" value="SAM-dependent_MTases_sf"/>
</dbReference>
<accession>A0A2T7NSL3</accession>
<dbReference type="PANTHER" id="PTHR45128">
    <property type="entry name" value="METHYLTRANSFERASE TYPE 11"/>
    <property type="match status" value="1"/>
</dbReference>
<dbReference type="InterPro" id="IPR048711">
    <property type="entry name" value="WHD_Rv2258c"/>
</dbReference>
<dbReference type="Proteomes" id="UP000245119">
    <property type="component" value="Linkage Group LG9"/>
</dbReference>
<dbReference type="CDD" id="cd02440">
    <property type="entry name" value="AdoMet_MTases"/>
    <property type="match status" value="1"/>
</dbReference>
<proteinExistence type="predicted"/>
<feature type="domain" description="S-adenosylmethionine-dependent methyltransferase Rv2258c-like winged HTH" evidence="2">
    <location>
        <begin position="23"/>
        <end position="81"/>
    </location>
</feature>
<reference evidence="3 4" key="1">
    <citation type="submission" date="2018-04" db="EMBL/GenBank/DDBJ databases">
        <title>The genome of golden apple snail Pomacea canaliculata provides insight into stress tolerance and invasive adaptation.</title>
        <authorList>
            <person name="Liu C."/>
            <person name="Liu B."/>
            <person name="Ren Y."/>
            <person name="Zhang Y."/>
            <person name="Wang H."/>
            <person name="Li S."/>
            <person name="Jiang F."/>
            <person name="Yin L."/>
            <person name="Zhang G."/>
            <person name="Qian W."/>
            <person name="Fan W."/>
        </authorList>
    </citation>
    <scope>NUCLEOTIDE SEQUENCE [LARGE SCALE GENOMIC DNA]</scope>
    <source>
        <strain evidence="3">SZHN2017</strain>
        <tissue evidence="3">Muscle</tissue>
    </source>
</reference>
<dbReference type="InterPro" id="IPR025714">
    <property type="entry name" value="Methyltranfer_dom"/>
</dbReference>
<protein>
    <submittedName>
        <fullName evidence="3">Uncharacterized protein</fullName>
    </submittedName>
</protein>
<comment type="caution">
    <text evidence="3">The sequence shown here is derived from an EMBL/GenBank/DDBJ whole genome shotgun (WGS) entry which is preliminary data.</text>
</comment>
<dbReference type="Pfam" id="PF13847">
    <property type="entry name" value="Methyltransf_31"/>
    <property type="match status" value="1"/>
</dbReference>
<evidence type="ECO:0000313" key="4">
    <source>
        <dbReference type="Proteomes" id="UP000245119"/>
    </source>
</evidence>
<evidence type="ECO:0000259" key="1">
    <source>
        <dbReference type="Pfam" id="PF13847"/>
    </source>
</evidence>
<evidence type="ECO:0000259" key="2">
    <source>
        <dbReference type="Pfam" id="PF21320"/>
    </source>
</evidence>
<dbReference type="STRING" id="400727.A0A2T7NSL3"/>
<keyword evidence="4" id="KW-1185">Reference proteome</keyword>
<dbReference type="InterPro" id="IPR036388">
    <property type="entry name" value="WH-like_DNA-bd_sf"/>
</dbReference>
<dbReference type="Gene3D" id="3.40.50.150">
    <property type="entry name" value="Vaccinia Virus protein VP39"/>
    <property type="match status" value="1"/>
</dbReference>
<dbReference type="Pfam" id="PF21320">
    <property type="entry name" value="WHD_Rv2258c"/>
    <property type="match status" value="1"/>
</dbReference>
<gene>
    <name evidence="3" type="ORF">C0Q70_14603</name>
</gene>
<feature type="domain" description="Methyltransferase" evidence="1">
    <location>
        <begin position="122"/>
        <end position="286"/>
    </location>
</feature>
<dbReference type="Gene3D" id="1.10.10.10">
    <property type="entry name" value="Winged helix-like DNA-binding domain superfamily/Winged helix DNA-binding domain"/>
    <property type="match status" value="1"/>
</dbReference>
<name>A0A2T7NSL3_POMCA</name>
<sequence>MMSEVKVYSERARDVVAYGGVGLALALALAHETGVVRVLCDPDTRQPLTAQQVADKAKLKERYVRELLGALTTSGMVQLAAGTGGVRYGSQLFHILEQWAANDGALVEAVLTESPELAEKLERGAQVVEFGCGSGKLMQRLAAQFPASIFLLTDCMPDPLKRVQQLVRDAGLNNVQTQVADLCDLTPDTKNRFDFAMVKDVIHDLPYPQRALNGITQSLRPGGIFVMMDQMLNDSLADNIDNKNAIFNFCAGTFLCVPEGCQQPGSEVIGPTWGQAHARPMLEAAGLRVLKVIRLQEFESLGIYINQKPDVERDV</sequence>
<dbReference type="PANTHER" id="PTHR45128:SF1">
    <property type="entry name" value="S-ADENOSYLMETHIONINE-DEPENDENT METHYLTRANSFERASE RV2258C"/>
    <property type="match status" value="1"/>
</dbReference>
<evidence type="ECO:0000313" key="3">
    <source>
        <dbReference type="EMBL" id="PVD24133.1"/>
    </source>
</evidence>